<comment type="similarity">
    <text evidence="3 11">Belongs to the CarA family.</text>
</comment>
<feature type="active site" evidence="11">
    <location>
        <position position="346"/>
    </location>
</feature>
<feature type="binding site" evidence="11">
    <location>
        <position position="307"/>
    </location>
    <ligand>
        <name>L-glutamine</name>
        <dbReference type="ChEBI" id="CHEBI:58359"/>
    </ligand>
</feature>
<comment type="catalytic activity">
    <reaction evidence="10 11">
        <text>L-glutamine + H2O = L-glutamate + NH4(+)</text>
        <dbReference type="Rhea" id="RHEA:15889"/>
        <dbReference type="ChEBI" id="CHEBI:15377"/>
        <dbReference type="ChEBI" id="CHEBI:28938"/>
        <dbReference type="ChEBI" id="CHEBI:29985"/>
        <dbReference type="ChEBI" id="CHEBI:58359"/>
    </reaction>
</comment>
<dbReference type="InterPro" id="IPR036480">
    <property type="entry name" value="CarbP_synth_ssu_N_sf"/>
</dbReference>
<dbReference type="FunFam" id="3.50.30.20:FF:000001">
    <property type="entry name" value="Carbamoyl-phosphate synthase small chain"/>
    <property type="match status" value="1"/>
</dbReference>
<dbReference type="EMBL" id="LIAV01000087">
    <property type="protein sequence ID" value="KRO40597.1"/>
    <property type="molecule type" value="Genomic_DNA"/>
</dbReference>
<comment type="pathway">
    <text evidence="2 11">Amino-acid biosynthesis; L-arginine biosynthesis; carbamoyl phosphate from bicarbonate: step 1/1.</text>
</comment>
<keyword evidence="8 11" id="KW-0665">Pyrimidine biosynthesis</keyword>
<dbReference type="UniPathway" id="UPA00068">
    <property type="reaction ID" value="UER00171"/>
</dbReference>
<dbReference type="NCBIfam" id="TIGR01368">
    <property type="entry name" value="CPSaseIIsmall"/>
    <property type="match status" value="1"/>
</dbReference>
<dbReference type="UniPathway" id="UPA00070">
    <property type="reaction ID" value="UER00115"/>
</dbReference>
<comment type="function">
    <text evidence="11">Small subunit of the glutamine-dependent carbamoyl phosphate synthetase (CPSase). CPSase catalyzes the formation of carbamoyl phosphate from the ammonia moiety of glutamine, carbonate, and phosphate donated by ATP, constituting the first step of 2 biosynthetic pathways, one leading to arginine and/or urea and the other to pyrimidine nucleotides. The small subunit (glutamine amidotransferase) binds and cleaves glutamine to supply the large subunit with the substrate ammonia.</text>
</comment>
<evidence type="ECO:0000313" key="13">
    <source>
        <dbReference type="EMBL" id="KRO40597.1"/>
    </source>
</evidence>
<comment type="caution">
    <text evidence="13">The sequence shown here is derived from an EMBL/GenBank/DDBJ whole genome shotgun (WGS) entry which is preliminary data.</text>
</comment>
<dbReference type="PANTHER" id="PTHR43418">
    <property type="entry name" value="MULTIFUNCTIONAL TRYPTOPHAN BIOSYNTHESIS PROTEIN-RELATED"/>
    <property type="match status" value="1"/>
</dbReference>
<dbReference type="Pfam" id="PF00117">
    <property type="entry name" value="GATase"/>
    <property type="match status" value="1"/>
</dbReference>
<comment type="subunit">
    <text evidence="11">Composed of two chains; the small (or glutamine) chain promotes the hydrolysis of glutamine to ammonia, which is used by the large (or ammonia) chain to synthesize carbamoyl phosphate. Tetramer of heterodimers (alpha,beta)4.</text>
</comment>
<evidence type="ECO:0000256" key="10">
    <source>
        <dbReference type="ARBA" id="ARBA00049285"/>
    </source>
</evidence>
<dbReference type="Pfam" id="PF00988">
    <property type="entry name" value="CPSase_sm_chain"/>
    <property type="match status" value="1"/>
</dbReference>
<evidence type="ECO:0000256" key="3">
    <source>
        <dbReference type="ARBA" id="ARBA00007800"/>
    </source>
</evidence>
<name>A0A0R2PRM4_9GAMM</name>
<proteinExistence type="inferred from homology"/>
<feature type="binding site" evidence="11">
    <location>
        <position position="304"/>
    </location>
    <ligand>
        <name>L-glutamine</name>
        <dbReference type="ChEBI" id="CHEBI:58359"/>
    </ligand>
</feature>
<dbReference type="GO" id="GO:0006526">
    <property type="term" value="P:L-arginine biosynthetic process"/>
    <property type="evidence" value="ECO:0007669"/>
    <property type="project" value="UniProtKB-UniRule"/>
</dbReference>
<dbReference type="GO" id="GO:0004359">
    <property type="term" value="F:glutaminase activity"/>
    <property type="evidence" value="ECO:0007669"/>
    <property type="project" value="RHEA"/>
</dbReference>
<evidence type="ECO:0000259" key="12">
    <source>
        <dbReference type="SMART" id="SM01097"/>
    </source>
</evidence>
<dbReference type="InterPro" id="IPR017926">
    <property type="entry name" value="GATASE"/>
</dbReference>
<keyword evidence="6 11" id="KW-0067">ATP-binding</keyword>
<reference evidence="14" key="1">
    <citation type="submission" date="2015-10" db="EMBL/GenBank/DDBJ databases">
        <title>Metagenome-Assembled Genomes uncover a global brackish microbiome.</title>
        <authorList>
            <person name="Hugerth L.W."/>
            <person name="Larsson J."/>
            <person name="Alneberg J."/>
            <person name="Lindh M.V."/>
            <person name="Legrand C."/>
            <person name="Pinhassi J."/>
            <person name="Andersson A."/>
        </authorList>
    </citation>
    <scope>NUCLEOTIDE SEQUENCE [LARGE SCALE GENOMIC DNA]</scope>
</reference>
<evidence type="ECO:0000256" key="9">
    <source>
        <dbReference type="ARBA" id="ARBA00048816"/>
    </source>
</evidence>
<dbReference type="InterPro" id="IPR002474">
    <property type="entry name" value="CarbamoylP_synth_ssu_N"/>
</dbReference>
<feature type="domain" description="Carbamoyl-phosphate synthase small subunit N-terminal" evidence="12">
    <location>
        <begin position="3"/>
        <end position="133"/>
    </location>
</feature>
<evidence type="ECO:0000313" key="14">
    <source>
        <dbReference type="Proteomes" id="UP000050874"/>
    </source>
</evidence>
<keyword evidence="7 11" id="KW-0315">Glutamine amidotransferase</keyword>
<feature type="region of interest" description="CPSase" evidence="11">
    <location>
        <begin position="1"/>
        <end position="178"/>
    </location>
</feature>
<dbReference type="PROSITE" id="PS51273">
    <property type="entry name" value="GATASE_TYPE_1"/>
    <property type="match status" value="1"/>
</dbReference>
<evidence type="ECO:0000256" key="1">
    <source>
        <dbReference type="ARBA" id="ARBA00004812"/>
    </source>
</evidence>
<organism evidence="13 14">
    <name type="scientific">SAR86 cluster bacterium BACL1 MAG-120920-bin57</name>
    <dbReference type="NCBI Taxonomy" id="1655571"/>
    <lineage>
        <taxon>Bacteria</taxon>
        <taxon>Pseudomonadati</taxon>
        <taxon>Pseudomonadota</taxon>
        <taxon>Gammaproteobacteria</taxon>
        <taxon>SAR86 cluster</taxon>
    </lineage>
</organism>
<comment type="catalytic activity">
    <reaction evidence="9 11">
        <text>hydrogencarbonate + L-glutamine + 2 ATP + H2O = carbamoyl phosphate + L-glutamate + 2 ADP + phosphate + 2 H(+)</text>
        <dbReference type="Rhea" id="RHEA:18633"/>
        <dbReference type="ChEBI" id="CHEBI:15377"/>
        <dbReference type="ChEBI" id="CHEBI:15378"/>
        <dbReference type="ChEBI" id="CHEBI:17544"/>
        <dbReference type="ChEBI" id="CHEBI:29985"/>
        <dbReference type="ChEBI" id="CHEBI:30616"/>
        <dbReference type="ChEBI" id="CHEBI:43474"/>
        <dbReference type="ChEBI" id="CHEBI:58228"/>
        <dbReference type="ChEBI" id="CHEBI:58359"/>
        <dbReference type="ChEBI" id="CHEBI:456216"/>
        <dbReference type="EC" id="6.3.5.5"/>
    </reaction>
</comment>
<dbReference type="GO" id="GO:0004088">
    <property type="term" value="F:carbamoyl-phosphate synthase (glutamine-hydrolyzing) activity"/>
    <property type="evidence" value="ECO:0007669"/>
    <property type="project" value="UniProtKB-UniRule"/>
</dbReference>
<feature type="active site" description="Nucleophile" evidence="11">
    <location>
        <position position="262"/>
    </location>
</feature>
<evidence type="ECO:0000256" key="7">
    <source>
        <dbReference type="ARBA" id="ARBA00022962"/>
    </source>
</evidence>
<keyword evidence="11" id="KW-0055">Arginine biosynthesis</keyword>
<feature type="binding site" evidence="11">
    <location>
        <position position="234"/>
    </location>
    <ligand>
        <name>L-glutamine</name>
        <dbReference type="ChEBI" id="CHEBI:58359"/>
    </ligand>
</feature>
<dbReference type="Gene3D" id="3.50.30.20">
    <property type="entry name" value="Carbamoyl-phosphate synthase small subunit, N-terminal domain"/>
    <property type="match status" value="1"/>
</dbReference>
<dbReference type="SUPFAM" id="SSF52021">
    <property type="entry name" value="Carbamoyl phosphate synthetase, small subunit N-terminal domain"/>
    <property type="match status" value="1"/>
</dbReference>
<evidence type="ECO:0000256" key="8">
    <source>
        <dbReference type="ARBA" id="ARBA00022975"/>
    </source>
</evidence>
<feature type="binding site" evidence="11">
    <location>
        <position position="263"/>
    </location>
    <ligand>
        <name>L-glutamine</name>
        <dbReference type="ChEBI" id="CHEBI:58359"/>
    </ligand>
</feature>
<feature type="active site" evidence="11">
    <location>
        <position position="348"/>
    </location>
</feature>
<dbReference type="HAMAP" id="MF_01209">
    <property type="entry name" value="CPSase_S_chain"/>
    <property type="match status" value="1"/>
</dbReference>
<dbReference type="GO" id="GO:0005524">
    <property type="term" value="F:ATP binding"/>
    <property type="evidence" value="ECO:0007669"/>
    <property type="project" value="UniProtKB-UniRule"/>
</dbReference>
<protein>
    <recommendedName>
        <fullName evidence="11">Carbamoyl phosphate synthase small chain</fullName>
        <ecNumber evidence="11">6.3.5.5</ecNumber>
    </recommendedName>
    <alternativeName>
        <fullName evidence="11">Carbamoyl phosphate synthetase glutamine chain</fullName>
    </alternativeName>
</protein>
<keyword evidence="4 11" id="KW-0436">Ligase</keyword>
<dbReference type="CDD" id="cd01744">
    <property type="entry name" value="GATase1_CPSase"/>
    <property type="match status" value="1"/>
</dbReference>
<dbReference type="SMART" id="SM01097">
    <property type="entry name" value="CPSase_sm_chain"/>
    <property type="match status" value="1"/>
</dbReference>
<dbReference type="InterPro" id="IPR006274">
    <property type="entry name" value="CarbamoylP_synth_ssu"/>
</dbReference>
<dbReference type="InterPro" id="IPR035686">
    <property type="entry name" value="CPSase_GATase1"/>
</dbReference>
<feature type="binding site" evidence="11">
    <location>
        <position position="266"/>
    </location>
    <ligand>
        <name>L-glutamine</name>
        <dbReference type="ChEBI" id="CHEBI:58359"/>
    </ligand>
</feature>
<dbReference type="PRINTS" id="PR00097">
    <property type="entry name" value="ANTSNTHASEII"/>
</dbReference>
<dbReference type="EC" id="6.3.5.5" evidence="11"/>
<dbReference type="PANTHER" id="PTHR43418:SF7">
    <property type="entry name" value="CARBAMOYL-PHOSPHATE SYNTHASE SMALL CHAIN"/>
    <property type="match status" value="1"/>
</dbReference>
<evidence type="ECO:0000256" key="5">
    <source>
        <dbReference type="ARBA" id="ARBA00022741"/>
    </source>
</evidence>
<dbReference type="Gene3D" id="3.40.50.880">
    <property type="match status" value="1"/>
</dbReference>
<keyword evidence="5 11" id="KW-0547">Nucleotide-binding</keyword>
<dbReference type="InterPro" id="IPR029062">
    <property type="entry name" value="Class_I_gatase-like"/>
</dbReference>
<feature type="binding site" evidence="11">
    <location>
        <position position="47"/>
    </location>
    <ligand>
        <name>L-glutamine</name>
        <dbReference type="ChEBI" id="CHEBI:58359"/>
    </ligand>
</feature>
<dbReference type="PRINTS" id="PR00096">
    <property type="entry name" value="GATASE"/>
</dbReference>
<dbReference type="SUPFAM" id="SSF52317">
    <property type="entry name" value="Class I glutamine amidotransferase-like"/>
    <property type="match status" value="1"/>
</dbReference>
<dbReference type="NCBIfam" id="NF009475">
    <property type="entry name" value="PRK12838.1"/>
    <property type="match status" value="1"/>
</dbReference>
<dbReference type="InterPro" id="IPR050472">
    <property type="entry name" value="Anth_synth/Amidotransfase"/>
</dbReference>
<sequence length="374" mass="41071">MTFPALLVLEDGTICKGLGFGSSTMSVGEIVFNTSMSGYQEIITDPSYAKQIIAFTHPHIGNTGTNDEDNESDSIFASGVVIKNLPKHHSNWRATASLEEFLTARKAIGIANIDTRQLTARLRDHGSLKACILPDSLDALDLAHDALNSFHGLKGVDLAKEVTAKNKYSWDEGTWPDYQEVSNDAFIIAVDFGIKRNILRLLRKHVGKVMVVNAQISFDELMALNPDGVFLSNGPGDPEPCDYAIRLIQQLLHINMPIFGICLGHQLLALSGGCKTYKMKFGHHGANHPVQDINSKTVFITSQNHGFAVDEASLPENIKTTHISLFDKSLQGIEFTDKSAFSFQGHPEASPGPHELEELFIKFKSLIQSNAKKN</sequence>
<evidence type="ECO:0000256" key="2">
    <source>
        <dbReference type="ARBA" id="ARBA00005077"/>
    </source>
</evidence>
<evidence type="ECO:0000256" key="4">
    <source>
        <dbReference type="ARBA" id="ARBA00022598"/>
    </source>
</evidence>
<gene>
    <name evidence="11" type="primary">carA</name>
    <name evidence="13" type="ORF">ABR63_00070</name>
</gene>
<dbReference type="AlphaFoldDB" id="A0A0R2PRM4"/>
<feature type="binding site" evidence="11">
    <location>
        <position position="236"/>
    </location>
    <ligand>
        <name>L-glutamine</name>
        <dbReference type="ChEBI" id="CHEBI:58359"/>
    </ligand>
</feature>
<dbReference type="GO" id="GO:0006207">
    <property type="term" value="P:'de novo' pyrimidine nucleobase biosynthetic process"/>
    <property type="evidence" value="ECO:0007669"/>
    <property type="project" value="InterPro"/>
</dbReference>
<keyword evidence="11" id="KW-0028">Amino-acid biosynthesis</keyword>
<accession>A0A0R2PRM4</accession>
<dbReference type="Proteomes" id="UP000050874">
    <property type="component" value="Unassembled WGS sequence"/>
</dbReference>
<dbReference type="GO" id="GO:0006541">
    <property type="term" value="P:glutamine metabolic process"/>
    <property type="evidence" value="ECO:0007669"/>
    <property type="project" value="InterPro"/>
</dbReference>
<dbReference type="GO" id="GO:0044205">
    <property type="term" value="P:'de novo' UMP biosynthetic process"/>
    <property type="evidence" value="ECO:0007669"/>
    <property type="project" value="UniProtKB-UniRule"/>
</dbReference>
<comment type="pathway">
    <text evidence="1 11">Pyrimidine metabolism; UMP biosynthesis via de novo pathway; (S)-dihydroorotate from bicarbonate: step 1/3.</text>
</comment>
<feature type="binding site" evidence="11">
    <location>
        <position position="306"/>
    </location>
    <ligand>
        <name>L-glutamine</name>
        <dbReference type="ChEBI" id="CHEBI:58359"/>
    </ligand>
</feature>
<evidence type="ECO:0000256" key="6">
    <source>
        <dbReference type="ARBA" id="ARBA00022840"/>
    </source>
</evidence>
<evidence type="ECO:0000256" key="11">
    <source>
        <dbReference type="HAMAP-Rule" id="MF_01209"/>
    </source>
</evidence>
<dbReference type="PRINTS" id="PR00099">
    <property type="entry name" value="CPSGATASE"/>
</dbReference>